<dbReference type="RefSeq" id="XP_068364151.1">
    <property type="nucleotide sequence ID" value="XM_068500834.1"/>
</dbReference>
<sequence length="2238" mass="259209">MTQPSILSSAISLDEESLNATVTNIKFLMEKFFDNLMPLDESLDPINALFFVCENQRSIFRERRDSFYSTINSLYYYTIKKKMSPISQKNANTDYYKFSKTYIKLLSSMILCLRAGDLHSYISSFLLTLKNSVNNEDFYYPAISGPQQSYPFGGSSGNGVIAEVFLQILYKVISHVIYGDFQILDTLYDCLRFNELPVQYLALKCLSKIHSLSVSNAFIKIRIILFYAQKKLHEIVKEFPKSDQFVVRAFKNALSIFSKDTKILIGRDLLGYLYSLPNIANLDLMNQIFELIDLFFKADHADCHLSASIFLRTFKIYHENKMFIKLCRKISDIDINFRNELKKKYGDDESVSHSLIKVIPDFVTVLHGLSKPGRFSCPIFYKIFATLGELSNEDLEKSIEKIPSYSEIVEWLSESILNTSLPDKELLKPLMKFAGDAIMEKLLCYDLDTIYDVLFYNTTQLKGKYTLLPNIQEQIITKALEKQPYPLLSYFALLLREDRLISILKSTANDLESYKHKTYIDALASIFHEKVNEIIPNDIVLRLMNEKQFKSIQILANKEATSQLFLEQILKIMESDTDFNVASAFSLLKTIPFDKLNDIINLNRFMFAKAFFDLSRKSDTLDKFDIYADRFKCISNTVGLSLPDINRSLIPILISEKDNKSIDDYIAKILPEKRKHKEYKKEMILDAIADSFSYLLSYCEPKERKDCFIRLQELTNTPPFLLASNCITKLAFYLLLYLGHPNSMIKQRAKDGIVLIAKVMNQDLKNENRPEIILSEFWKNYFMSTMHHFSVTLNEKNNSNKLMVINSLISSLKYLAPNLNKIYPKLTSVVDMAIQNPKLCELCIRFWKKFFEFDIDKDTLKHLFGHVISQVVPYYCDYKEYVKKILYNLIIKNLENTREFFPEIATISIFSEYEELEKFNIALKQEHKKLDWNHQIKMLINQLDQASPPFRKQLLKQLLIHLKEHDYELSSISDNLLSCLWKIASHESNTELLILCGRCMGMLPYAQDATRPEIELIDRNDENALIVSLIKDFLVKVLEDSSNVTHHDHAAFSIQELLKRLTSNAQDKNTKSSTNKLEMIPENIRNVVEPFLYSKFQFTYVSPSDCEYKSSYDRQVDLTSWLSTWTSSLFTISDPKSGSRIFYCLECVLRDSPALTRFILPYLIAYNSTNNVFLEGIRCEWKQVYNDLKQPSDNKASLAKSAMRIFFQIFDVLNRWNIAAGSVHDRGKWISLNIADDYDLAVAAYECELYPRSLQHLEFHIYEKGNKKDNMNFLNIIYQKLDEPDSKLAFNKIDKNIIVDESLSSKEIMYLDQTQDERDIIPYISEMLRNGRHERALTDSLALKRKLMEDNVKLDAIISSASVRLVRWDELSKIADKEIKSTDDNASLVNISVGKLLYFLNSSKYTEFKNELFRVRSYLARILSTTSMISYHKLIPILSKFRAIEEVEEFSKSSGSNLFNFSEWNKQTILSVDDAEFITAVRCALIDISNCSEMKGNIYKNWLQLAKMNRKSESLFRSEMFCARAKYYTKSTEECDIEMAKILYAKQHSDQAMAVLKSIQIDSKDIQGNIIYTRAKWCEEINSEDSAKIISMYQKSVNLQHENIKEMKMNEINIPQNAYFRMAKAYFSLAALADQRATSFIQFIEETSDSSAQQQRRSRSAKFWNSSSPQSIAIFLKEQIPMALDNYLNCIKYSPQYSFEVVPRILLLFFDGGRYFIPDVSRGAAFDTLSKNQKEQILQAMKESMLKVDDVSSLVWQNAITQLISRVDQPKGLEDILFKLIKISVVDYPEQSIWHLMSISHSKVPTRSPKFEFIWDYIRKNVDSSSVMREIETIKMKLTSITTQLINLCSLQTGSYRKTTKASTLCPKLVSEFRDCHILMPLLSTLTTNVNGYRPKIKIDSMGEEIIIFQSLQKPRKIMLNAEGQSYHYLCKKDDDLRKDMRMMEFASFINRILANDRRCRQRDLAIVTYAVICLNEVCGMMEWVENTRSFRNVVNEMLEYRGIKIDYNKIKEIYIDVDKLDQHTIAKKRSNFTKIILPMFPPVLHCWFASHFTDVSRWFQSRLLYTRSTAVWSMVGYIIGLGDRHAENILLNEKTGSCVHVDFNCMFDRSKSLPIPEVVPFRLTQNIIDGMGVLNTSGSFTATSSLVMETLREKKTKLISVLQPFVHDPLVEWIKGNKATTESTAKLTLKEVERRLAGLSDDRSTILSPECIVKELIKQSSDPGNLSLMYIGWQSYL</sequence>
<dbReference type="GO" id="GO:0004674">
    <property type="term" value="F:protein serine/threonine kinase activity"/>
    <property type="evidence" value="ECO:0007669"/>
    <property type="project" value="UniProtKB-KW"/>
</dbReference>
<dbReference type="GO" id="GO:0005694">
    <property type="term" value="C:chromosome"/>
    <property type="evidence" value="ECO:0007669"/>
    <property type="project" value="TreeGrafter"/>
</dbReference>
<dbReference type="GO" id="GO:0000077">
    <property type="term" value="P:DNA damage checkpoint signaling"/>
    <property type="evidence" value="ECO:0007669"/>
    <property type="project" value="TreeGrafter"/>
</dbReference>
<name>A0A1J4KI00_9EUKA</name>
<feature type="domain" description="FAT" evidence="14">
    <location>
        <begin position="1239"/>
        <end position="1802"/>
    </location>
</feature>
<dbReference type="PANTHER" id="PTHR11139">
    <property type="entry name" value="ATAXIA TELANGIECTASIA MUTATED ATM -RELATED"/>
    <property type="match status" value="1"/>
</dbReference>
<evidence type="ECO:0000256" key="9">
    <source>
        <dbReference type="ARBA" id="ARBA00022840"/>
    </source>
</evidence>
<keyword evidence="4" id="KW-0723">Serine/threonine-protein kinase</keyword>
<dbReference type="EC" id="2.7.11.1" evidence="3"/>
<dbReference type="PANTHER" id="PTHR11139:SF69">
    <property type="entry name" value="SERINE_THREONINE-PROTEIN KINASE ATR"/>
    <property type="match status" value="1"/>
</dbReference>
<proteinExistence type="inferred from homology"/>
<keyword evidence="8 16" id="KW-0418">Kinase</keyword>
<protein>
    <recommendedName>
        <fullName evidence="12">Serine/threonine-protein kinase ATR</fullName>
        <ecNumber evidence="3">2.7.11.1</ecNumber>
    </recommendedName>
</protein>
<dbReference type="InterPro" id="IPR011009">
    <property type="entry name" value="Kinase-like_dom_sf"/>
</dbReference>
<comment type="subcellular location">
    <subcellularLocation>
        <location evidence="1">Nucleus</location>
    </subcellularLocation>
</comment>
<accession>A0A1J4KI00</accession>
<evidence type="ECO:0000259" key="13">
    <source>
        <dbReference type="PROSITE" id="PS50290"/>
    </source>
</evidence>
<dbReference type="GeneID" id="94835538"/>
<evidence type="ECO:0000256" key="10">
    <source>
        <dbReference type="ARBA" id="ARBA00023204"/>
    </source>
</evidence>
<evidence type="ECO:0000313" key="17">
    <source>
        <dbReference type="Proteomes" id="UP000179807"/>
    </source>
</evidence>
<feature type="domain" description="FATC" evidence="15">
    <location>
        <begin position="2206"/>
        <end position="2238"/>
    </location>
</feature>
<dbReference type="VEuPathDB" id="TrichDB:TRFO_19514"/>
<dbReference type="GO" id="GO:0006281">
    <property type="term" value="P:DNA repair"/>
    <property type="evidence" value="ECO:0007669"/>
    <property type="project" value="UniProtKB-KW"/>
</dbReference>
<dbReference type="GO" id="GO:0005524">
    <property type="term" value="F:ATP binding"/>
    <property type="evidence" value="ECO:0007669"/>
    <property type="project" value="UniProtKB-KW"/>
</dbReference>
<dbReference type="GO" id="GO:0000723">
    <property type="term" value="P:telomere maintenance"/>
    <property type="evidence" value="ECO:0007669"/>
    <property type="project" value="TreeGrafter"/>
</dbReference>
<reference evidence="16" key="1">
    <citation type="submission" date="2016-10" db="EMBL/GenBank/DDBJ databases">
        <authorList>
            <person name="Benchimol M."/>
            <person name="Almeida L.G."/>
            <person name="Vasconcelos A.T."/>
            <person name="Perreira-Neves A."/>
            <person name="Rosa I.A."/>
            <person name="Tasca T."/>
            <person name="Bogo M.R."/>
            <person name="de Souza W."/>
        </authorList>
    </citation>
    <scope>NUCLEOTIDE SEQUENCE [LARGE SCALE GENOMIC DNA]</scope>
    <source>
        <strain evidence="16">K</strain>
    </source>
</reference>
<dbReference type="OrthoDB" id="381190at2759"/>
<gene>
    <name evidence="16" type="ORF">TRFO_19514</name>
</gene>
<comment type="caution">
    <text evidence="16">The sequence shown here is derived from an EMBL/GenBank/DDBJ whole genome shotgun (WGS) entry which is preliminary data.</text>
</comment>
<feature type="domain" description="PI3K/PI4K catalytic" evidence="13">
    <location>
        <begin position="1902"/>
        <end position="2222"/>
    </location>
</feature>
<dbReference type="InterPro" id="IPR003151">
    <property type="entry name" value="PIK-rel_kinase_FAT"/>
</dbReference>
<evidence type="ECO:0000256" key="1">
    <source>
        <dbReference type="ARBA" id="ARBA00004123"/>
    </source>
</evidence>
<dbReference type="PROSITE" id="PS50290">
    <property type="entry name" value="PI3_4_KINASE_3"/>
    <property type="match status" value="1"/>
</dbReference>
<evidence type="ECO:0000256" key="12">
    <source>
        <dbReference type="ARBA" id="ARBA00024420"/>
    </source>
</evidence>
<dbReference type="PROSITE" id="PS51190">
    <property type="entry name" value="FATC"/>
    <property type="match status" value="1"/>
</dbReference>
<keyword evidence="11" id="KW-0539">Nucleus</keyword>
<evidence type="ECO:0000256" key="4">
    <source>
        <dbReference type="ARBA" id="ARBA00022527"/>
    </source>
</evidence>
<evidence type="ECO:0000256" key="11">
    <source>
        <dbReference type="ARBA" id="ARBA00023242"/>
    </source>
</evidence>
<evidence type="ECO:0000256" key="6">
    <source>
        <dbReference type="ARBA" id="ARBA00022741"/>
    </source>
</evidence>
<keyword evidence="9" id="KW-0067">ATP-binding</keyword>
<evidence type="ECO:0000256" key="3">
    <source>
        <dbReference type="ARBA" id="ARBA00012513"/>
    </source>
</evidence>
<dbReference type="CDD" id="cd00892">
    <property type="entry name" value="PIKKc_ATR"/>
    <property type="match status" value="1"/>
</dbReference>
<dbReference type="SMART" id="SM00146">
    <property type="entry name" value="PI3Kc"/>
    <property type="match status" value="1"/>
</dbReference>
<dbReference type="Gene3D" id="3.30.1010.10">
    <property type="entry name" value="Phosphatidylinositol 3-kinase Catalytic Subunit, Chain A, domain 4"/>
    <property type="match status" value="1"/>
</dbReference>
<dbReference type="InterPro" id="IPR000403">
    <property type="entry name" value="PI3/4_kinase_cat_dom"/>
</dbReference>
<keyword evidence="10" id="KW-0234">DNA repair</keyword>
<keyword evidence="5" id="KW-0808">Transferase</keyword>
<dbReference type="PROSITE" id="PS51189">
    <property type="entry name" value="FAT"/>
    <property type="match status" value="1"/>
</dbReference>
<dbReference type="Pfam" id="PF02260">
    <property type="entry name" value="FATC"/>
    <property type="match status" value="1"/>
</dbReference>
<evidence type="ECO:0000259" key="14">
    <source>
        <dbReference type="PROSITE" id="PS51189"/>
    </source>
</evidence>
<evidence type="ECO:0000256" key="8">
    <source>
        <dbReference type="ARBA" id="ARBA00022777"/>
    </source>
</evidence>
<keyword evidence="7" id="KW-0227">DNA damage</keyword>
<dbReference type="Proteomes" id="UP000179807">
    <property type="component" value="Unassembled WGS sequence"/>
</dbReference>
<dbReference type="Pfam" id="PF08064">
    <property type="entry name" value="UME"/>
    <property type="match status" value="1"/>
</dbReference>
<dbReference type="InterPro" id="IPR050517">
    <property type="entry name" value="DDR_Repair_Kinase"/>
</dbReference>
<keyword evidence="6" id="KW-0547">Nucleotide-binding</keyword>
<evidence type="ECO:0000256" key="5">
    <source>
        <dbReference type="ARBA" id="ARBA00022679"/>
    </source>
</evidence>
<evidence type="ECO:0000259" key="15">
    <source>
        <dbReference type="PROSITE" id="PS51190"/>
    </source>
</evidence>
<dbReference type="Gene3D" id="1.10.1070.11">
    <property type="entry name" value="Phosphatidylinositol 3-/4-kinase, catalytic domain"/>
    <property type="match status" value="1"/>
</dbReference>
<dbReference type="Pfam" id="PF02259">
    <property type="entry name" value="FAT"/>
    <property type="match status" value="1"/>
</dbReference>
<dbReference type="Pfam" id="PF00454">
    <property type="entry name" value="PI3_PI4_kinase"/>
    <property type="match status" value="1"/>
</dbReference>
<dbReference type="InterPro" id="IPR012993">
    <property type="entry name" value="UME"/>
</dbReference>
<dbReference type="InterPro" id="IPR018936">
    <property type="entry name" value="PI3/4_kinase_CS"/>
</dbReference>
<evidence type="ECO:0000313" key="16">
    <source>
        <dbReference type="EMBL" id="OHT11015.1"/>
    </source>
</evidence>
<evidence type="ECO:0000256" key="2">
    <source>
        <dbReference type="ARBA" id="ARBA00010769"/>
    </source>
</evidence>
<dbReference type="InterPro" id="IPR036940">
    <property type="entry name" value="PI3/4_kinase_cat_sf"/>
</dbReference>
<dbReference type="GO" id="GO:0005634">
    <property type="term" value="C:nucleus"/>
    <property type="evidence" value="ECO:0007669"/>
    <property type="project" value="UniProtKB-SubCell"/>
</dbReference>
<keyword evidence="17" id="KW-1185">Reference proteome</keyword>
<dbReference type="InterPro" id="IPR014009">
    <property type="entry name" value="PIK_FAT"/>
</dbReference>
<dbReference type="EMBL" id="MLAK01000596">
    <property type="protein sequence ID" value="OHT11015.1"/>
    <property type="molecule type" value="Genomic_DNA"/>
</dbReference>
<evidence type="ECO:0000256" key="7">
    <source>
        <dbReference type="ARBA" id="ARBA00022763"/>
    </source>
</evidence>
<dbReference type="SUPFAM" id="SSF56112">
    <property type="entry name" value="Protein kinase-like (PK-like)"/>
    <property type="match status" value="1"/>
</dbReference>
<dbReference type="InterPro" id="IPR003152">
    <property type="entry name" value="FATC_dom"/>
</dbReference>
<comment type="similarity">
    <text evidence="2">Belongs to the PI3/PI4-kinase family. ATM subfamily.</text>
</comment>
<organism evidence="16 17">
    <name type="scientific">Tritrichomonas foetus</name>
    <dbReference type="NCBI Taxonomy" id="1144522"/>
    <lineage>
        <taxon>Eukaryota</taxon>
        <taxon>Metamonada</taxon>
        <taxon>Parabasalia</taxon>
        <taxon>Tritrichomonadida</taxon>
        <taxon>Tritrichomonadidae</taxon>
        <taxon>Tritrichomonas</taxon>
    </lineage>
</organism>
<dbReference type="PROSITE" id="PS00916">
    <property type="entry name" value="PI3_4_KINASE_2"/>
    <property type="match status" value="1"/>
</dbReference>
<dbReference type="Pfam" id="PF23593">
    <property type="entry name" value="HEAT_ATR"/>
    <property type="match status" value="1"/>
</dbReference>
<dbReference type="InterPro" id="IPR057564">
    <property type="entry name" value="HEAT_ATR"/>
</dbReference>
<dbReference type="SMART" id="SM01343">
    <property type="entry name" value="FATC"/>
    <property type="match status" value="1"/>
</dbReference>